<name>A0A7S3EUU7_9EUKA</name>
<dbReference type="EMBL" id="HBHX01011699">
    <property type="protein sequence ID" value="CAE0105856.1"/>
    <property type="molecule type" value="Transcribed_RNA"/>
</dbReference>
<dbReference type="InterPro" id="IPR040911">
    <property type="entry name" value="Exostosin_GT47"/>
</dbReference>
<dbReference type="PANTHER" id="PTHR11062:SF376">
    <property type="entry name" value="EXOSTOSIN FAMILY PROTEIN"/>
    <property type="match status" value="1"/>
</dbReference>
<reference evidence="3" key="1">
    <citation type="submission" date="2021-01" db="EMBL/GenBank/DDBJ databases">
        <authorList>
            <person name="Corre E."/>
            <person name="Pelletier E."/>
            <person name="Niang G."/>
            <person name="Scheremetjew M."/>
            <person name="Finn R."/>
            <person name="Kale V."/>
            <person name="Holt S."/>
            <person name="Cochrane G."/>
            <person name="Meng A."/>
            <person name="Brown T."/>
            <person name="Cohen L."/>
        </authorList>
    </citation>
    <scope>NUCLEOTIDE SEQUENCE</scope>
    <source>
        <strain evidence="3">CCMP281</strain>
    </source>
</reference>
<dbReference type="GO" id="GO:0016757">
    <property type="term" value="F:glycosyltransferase activity"/>
    <property type="evidence" value="ECO:0007669"/>
    <property type="project" value="InterPro"/>
</dbReference>
<dbReference type="InterPro" id="IPR004263">
    <property type="entry name" value="Exostosin"/>
</dbReference>
<sequence>MRLPQASPAFRMKGWKQAYVSWREDGNFPYRASQLMLEGLLDSDHATTEAEEADYFFVPTWEWVGAWGSKEIFYRAHRYIYTTFPFWNRSAGADHVWLVSRDAGTCSDQYGSLLEVMGASLVLTHWGGVTGLDGELGERCFLSGQDIVIPGAVRPYKILQSPFLQMSLSASAAHTLSWGRRTQLFFMGALCWRTTQKVNTMEKLQQKCSRSWDGGGAQRPVAKYAFGLRFTIWKLHRHEVGFRLLATDFPPSLPKPARSIDVNAEIRNAKYCLCPSGTGWGMRAVHAILLGCVPVVVQHDGINSRVAQPFEGDLLRWEVTAVNAHAQ</sequence>
<proteinExistence type="inferred from homology"/>
<dbReference type="AlphaFoldDB" id="A0A7S3EUU7"/>
<dbReference type="PANTHER" id="PTHR11062">
    <property type="entry name" value="EXOSTOSIN HEPARAN SULFATE GLYCOSYLTRANSFERASE -RELATED"/>
    <property type="match status" value="1"/>
</dbReference>
<evidence type="ECO:0000256" key="1">
    <source>
        <dbReference type="ARBA" id="ARBA00010271"/>
    </source>
</evidence>
<evidence type="ECO:0000259" key="2">
    <source>
        <dbReference type="Pfam" id="PF03016"/>
    </source>
</evidence>
<evidence type="ECO:0000313" key="3">
    <source>
        <dbReference type="EMBL" id="CAE0105856.1"/>
    </source>
</evidence>
<feature type="domain" description="Exostosin GT47" evidence="2">
    <location>
        <begin position="30"/>
        <end position="322"/>
    </location>
</feature>
<accession>A0A7S3EUU7</accession>
<protein>
    <recommendedName>
        <fullName evidence="2">Exostosin GT47 domain-containing protein</fullName>
    </recommendedName>
</protein>
<gene>
    <name evidence="3" type="ORF">HERI1096_LOCUS6514</name>
</gene>
<comment type="similarity">
    <text evidence="1">Belongs to the glycosyltransferase 47 family.</text>
</comment>
<organism evidence="3">
    <name type="scientific">Haptolina ericina</name>
    <dbReference type="NCBI Taxonomy" id="156174"/>
    <lineage>
        <taxon>Eukaryota</taxon>
        <taxon>Haptista</taxon>
        <taxon>Haptophyta</taxon>
        <taxon>Prymnesiophyceae</taxon>
        <taxon>Prymnesiales</taxon>
        <taxon>Prymnesiaceae</taxon>
        <taxon>Haptolina</taxon>
    </lineage>
</organism>
<dbReference type="Pfam" id="PF03016">
    <property type="entry name" value="Exostosin_GT47"/>
    <property type="match status" value="1"/>
</dbReference>